<name>A0A4R0RJZ2_9APHY</name>
<evidence type="ECO:0000256" key="2">
    <source>
        <dbReference type="SAM" id="SignalP"/>
    </source>
</evidence>
<feature type="compositionally biased region" description="Polar residues" evidence="1">
    <location>
        <begin position="157"/>
        <end position="170"/>
    </location>
</feature>
<keyword evidence="4" id="KW-1185">Reference proteome</keyword>
<keyword evidence="2" id="KW-0732">Signal</keyword>
<evidence type="ECO:0000256" key="1">
    <source>
        <dbReference type="SAM" id="MobiDB-lite"/>
    </source>
</evidence>
<gene>
    <name evidence="3" type="ORF">EIP91_000389</name>
</gene>
<feature type="chain" id="PRO_5020539792" evidence="2">
    <location>
        <begin position="21"/>
        <end position="220"/>
    </location>
</feature>
<evidence type="ECO:0000313" key="3">
    <source>
        <dbReference type="EMBL" id="TCD67213.1"/>
    </source>
</evidence>
<proteinExistence type="predicted"/>
<reference evidence="3 4" key="1">
    <citation type="submission" date="2018-11" db="EMBL/GenBank/DDBJ databases">
        <title>Genome assembly of Steccherinum ochraceum LE-BIN_3174, the white-rot fungus of the Steccherinaceae family (The Residual Polyporoid clade, Polyporales, Basidiomycota).</title>
        <authorList>
            <person name="Fedorova T.V."/>
            <person name="Glazunova O.A."/>
            <person name="Landesman E.O."/>
            <person name="Moiseenko K.V."/>
            <person name="Psurtseva N.V."/>
            <person name="Savinova O.S."/>
            <person name="Shakhova N.V."/>
            <person name="Tyazhelova T.V."/>
            <person name="Vasina D.V."/>
        </authorList>
    </citation>
    <scope>NUCLEOTIDE SEQUENCE [LARGE SCALE GENOMIC DNA]</scope>
    <source>
        <strain evidence="3 4">LE-BIN_3174</strain>
    </source>
</reference>
<dbReference type="Proteomes" id="UP000292702">
    <property type="component" value="Unassembled WGS sequence"/>
</dbReference>
<organism evidence="3 4">
    <name type="scientific">Steccherinum ochraceum</name>
    <dbReference type="NCBI Taxonomy" id="92696"/>
    <lineage>
        <taxon>Eukaryota</taxon>
        <taxon>Fungi</taxon>
        <taxon>Dikarya</taxon>
        <taxon>Basidiomycota</taxon>
        <taxon>Agaricomycotina</taxon>
        <taxon>Agaricomycetes</taxon>
        <taxon>Polyporales</taxon>
        <taxon>Steccherinaceae</taxon>
        <taxon>Steccherinum</taxon>
    </lineage>
</organism>
<feature type="compositionally biased region" description="Basic and acidic residues" evidence="1">
    <location>
        <begin position="140"/>
        <end position="153"/>
    </location>
</feature>
<accession>A0A4R0RJZ2</accession>
<evidence type="ECO:0000313" key="4">
    <source>
        <dbReference type="Proteomes" id="UP000292702"/>
    </source>
</evidence>
<feature type="region of interest" description="Disordered" evidence="1">
    <location>
        <begin position="67"/>
        <end position="220"/>
    </location>
</feature>
<dbReference type="EMBL" id="RWJN01000106">
    <property type="protein sequence ID" value="TCD67213.1"/>
    <property type="molecule type" value="Genomic_DNA"/>
</dbReference>
<protein>
    <submittedName>
        <fullName evidence="3">Uncharacterized protein</fullName>
    </submittedName>
</protein>
<sequence length="220" mass="24288">MRFFTTVIAVTALTAPAVLAAPFSGAAHSNDVRQLQSPEDYHLHRRRDNQLAYVRRDFDYLQKRLPTASDLDSGSDWEPERTGPLRSDWEPERTGPLKVDPREATHGTLWGDRDIPPKSPAGDPAPSNTGASRATAPLDSGRRTQRKEARKQEAQAGPSTSKPVAQSKSGLSKKPKELPRPSEQDKAAYQKQLKQERKDQKAADKAIKKAAKGPSLRTGY</sequence>
<feature type="signal peptide" evidence="2">
    <location>
        <begin position="1"/>
        <end position="20"/>
    </location>
</feature>
<comment type="caution">
    <text evidence="3">The sequence shown here is derived from an EMBL/GenBank/DDBJ whole genome shotgun (WGS) entry which is preliminary data.</text>
</comment>
<feature type="compositionally biased region" description="Basic and acidic residues" evidence="1">
    <location>
        <begin position="78"/>
        <end position="116"/>
    </location>
</feature>
<dbReference type="AlphaFoldDB" id="A0A4R0RJZ2"/>
<feature type="compositionally biased region" description="Basic and acidic residues" evidence="1">
    <location>
        <begin position="174"/>
        <end position="207"/>
    </location>
</feature>